<organism evidence="10 11">
    <name type="scientific">Faecalibacterium prausnitzii</name>
    <dbReference type="NCBI Taxonomy" id="853"/>
    <lineage>
        <taxon>Bacteria</taxon>
        <taxon>Bacillati</taxon>
        <taxon>Bacillota</taxon>
        <taxon>Clostridia</taxon>
        <taxon>Eubacteriales</taxon>
        <taxon>Oscillospiraceae</taxon>
        <taxon>Faecalibacterium</taxon>
    </lineage>
</organism>
<protein>
    <submittedName>
        <fullName evidence="10">ABC transporter ATP-binding protein</fullName>
    </submittedName>
</protein>
<proteinExistence type="inferred from homology"/>
<evidence type="ECO:0000256" key="5">
    <source>
        <dbReference type="ARBA" id="ARBA00022741"/>
    </source>
</evidence>
<feature type="domain" description="ABC transporter" evidence="9">
    <location>
        <begin position="7"/>
        <end position="248"/>
    </location>
</feature>
<keyword evidence="5" id="KW-0547">Nucleotide-binding</keyword>
<comment type="subcellular location">
    <subcellularLocation>
        <location evidence="1">Cell membrane</location>
        <topology evidence="1">Peripheral membrane protein</topology>
    </subcellularLocation>
</comment>
<dbReference type="GO" id="GO:0043190">
    <property type="term" value="C:ATP-binding cassette (ABC) transporter complex"/>
    <property type="evidence" value="ECO:0007669"/>
    <property type="project" value="TreeGrafter"/>
</dbReference>
<name>A0A329TNU7_9FIRM</name>
<dbReference type="PANTHER" id="PTHR43553">
    <property type="entry name" value="HEAVY METAL TRANSPORTER"/>
    <property type="match status" value="1"/>
</dbReference>
<dbReference type="InterPro" id="IPR015856">
    <property type="entry name" value="ABC_transpr_CbiO/EcfA_su"/>
</dbReference>
<dbReference type="InterPro" id="IPR017871">
    <property type="entry name" value="ABC_transporter-like_CS"/>
</dbReference>
<dbReference type="EMBL" id="PRKZ01000002">
    <property type="protein sequence ID" value="RAW51094.1"/>
    <property type="molecule type" value="Genomic_DNA"/>
</dbReference>
<comment type="caution">
    <text evidence="10">The sequence shown here is derived from an EMBL/GenBank/DDBJ whole genome shotgun (WGS) entry which is preliminary data.</text>
</comment>
<dbReference type="PANTHER" id="PTHR43553:SF19">
    <property type="entry name" value="HMP_THIAMINE IMPORT ATP-BINDING PROTEIN YKOD-RELATED"/>
    <property type="match status" value="1"/>
</dbReference>
<keyword evidence="4" id="KW-1003">Cell membrane</keyword>
<dbReference type="InterPro" id="IPR027417">
    <property type="entry name" value="P-loop_NTPase"/>
</dbReference>
<keyword evidence="8" id="KW-0472">Membrane</keyword>
<dbReference type="PROSITE" id="PS50893">
    <property type="entry name" value="ABC_TRANSPORTER_2"/>
    <property type="match status" value="2"/>
</dbReference>
<keyword evidence="6 10" id="KW-0067">ATP-binding</keyword>
<accession>A0A329TNU7</accession>
<sequence length="503" mass="55899">MSANTALELEDVVFRYQEKGKRNILDHTSLSIPAGTLTVLMGGSGCGKSTLAAVAAGLYPENGGFLESGTIRLYGQDLKTLDPQKRAAYLTVLFQNPDLQFCMNTLREEMRFCLENIRVPAGEMDARIDRAAAELGIAPLLDRTLSTLSGGEKQKAALSCLYVMESRCILLDESFANLDHEAAAQLLEMLLRMKSSGRTILAIDHKADLWLEAADEIILLEEGGKVAARGINCKNLPEHRADFERLGLFYPGSRPERAARPVAEGKPLLQFRGVSIRKGLPTRRKWGRTVYDAPFLVRNADADFPAGCMTAVLGPSGTGKTTTFLSVLKQHPYTGRILFQGRDIAKMKPNELYRHIGIVFQNPANQFVTQNAEDEVCVGLRLWEPGLSDEACRQRAEELLERYGLKRQRRYSPYMLSQGQQRRLAVLSVLAGGQELLLLDEPTYGQDARSVNAIMEHLREKVEQEGLTVIFITHDTELAAAWADQIYRLEDTALVEKSAEEVL</sequence>
<evidence type="ECO:0000256" key="2">
    <source>
        <dbReference type="ARBA" id="ARBA00005417"/>
    </source>
</evidence>
<feature type="domain" description="ABC transporter" evidence="9">
    <location>
        <begin position="269"/>
        <end position="503"/>
    </location>
</feature>
<dbReference type="Proteomes" id="UP000251634">
    <property type="component" value="Unassembled WGS sequence"/>
</dbReference>
<keyword evidence="3" id="KW-0813">Transport</keyword>
<dbReference type="SUPFAM" id="SSF52540">
    <property type="entry name" value="P-loop containing nucleoside triphosphate hydrolases"/>
    <property type="match status" value="2"/>
</dbReference>
<dbReference type="RefSeq" id="WP_112115017.1">
    <property type="nucleotide sequence ID" value="NZ_PRKZ01000002.1"/>
</dbReference>
<evidence type="ECO:0000256" key="7">
    <source>
        <dbReference type="ARBA" id="ARBA00022967"/>
    </source>
</evidence>
<dbReference type="AlphaFoldDB" id="A0A329TNU7"/>
<keyword evidence="7" id="KW-1278">Translocase</keyword>
<dbReference type="SMART" id="SM00382">
    <property type="entry name" value="AAA"/>
    <property type="match status" value="2"/>
</dbReference>
<dbReference type="GO" id="GO:0016887">
    <property type="term" value="F:ATP hydrolysis activity"/>
    <property type="evidence" value="ECO:0007669"/>
    <property type="project" value="InterPro"/>
</dbReference>
<dbReference type="CDD" id="cd03225">
    <property type="entry name" value="ABC_cobalt_CbiO_domain1"/>
    <property type="match status" value="2"/>
</dbReference>
<dbReference type="InterPro" id="IPR003593">
    <property type="entry name" value="AAA+_ATPase"/>
</dbReference>
<dbReference type="Gene3D" id="3.40.50.300">
    <property type="entry name" value="P-loop containing nucleotide triphosphate hydrolases"/>
    <property type="match status" value="2"/>
</dbReference>
<evidence type="ECO:0000313" key="11">
    <source>
        <dbReference type="Proteomes" id="UP000251634"/>
    </source>
</evidence>
<dbReference type="Pfam" id="PF00005">
    <property type="entry name" value="ABC_tran"/>
    <property type="match status" value="2"/>
</dbReference>
<dbReference type="GO" id="GO:0005524">
    <property type="term" value="F:ATP binding"/>
    <property type="evidence" value="ECO:0007669"/>
    <property type="project" value="UniProtKB-KW"/>
</dbReference>
<evidence type="ECO:0000256" key="8">
    <source>
        <dbReference type="ARBA" id="ARBA00023136"/>
    </source>
</evidence>
<evidence type="ECO:0000256" key="1">
    <source>
        <dbReference type="ARBA" id="ARBA00004202"/>
    </source>
</evidence>
<dbReference type="GO" id="GO:0042626">
    <property type="term" value="F:ATPase-coupled transmembrane transporter activity"/>
    <property type="evidence" value="ECO:0007669"/>
    <property type="project" value="TreeGrafter"/>
</dbReference>
<dbReference type="InterPro" id="IPR003439">
    <property type="entry name" value="ABC_transporter-like_ATP-bd"/>
</dbReference>
<comment type="similarity">
    <text evidence="2">Belongs to the ABC transporter superfamily.</text>
</comment>
<reference evidence="10 11" key="1">
    <citation type="submission" date="2018-02" db="EMBL/GenBank/DDBJ databases">
        <title>Complete genome sequencing of Faecalibacterium prausnitzii strains isolated from the human gut.</title>
        <authorList>
            <person name="Fitzgerald B.C."/>
            <person name="Shkoporov A.N."/>
            <person name="Ross P.R."/>
            <person name="Hill C."/>
        </authorList>
    </citation>
    <scope>NUCLEOTIDE SEQUENCE [LARGE SCALE GENOMIC DNA]</scope>
    <source>
        <strain evidence="10 11">APC942/8-14-2</strain>
    </source>
</reference>
<evidence type="ECO:0000256" key="3">
    <source>
        <dbReference type="ARBA" id="ARBA00022448"/>
    </source>
</evidence>
<evidence type="ECO:0000256" key="6">
    <source>
        <dbReference type="ARBA" id="ARBA00022840"/>
    </source>
</evidence>
<evidence type="ECO:0000259" key="9">
    <source>
        <dbReference type="PROSITE" id="PS50893"/>
    </source>
</evidence>
<evidence type="ECO:0000313" key="10">
    <source>
        <dbReference type="EMBL" id="RAW51094.1"/>
    </source>
</evidence>
<dbReference type="InterPro" id="IPR050095">
    <property type="entry name" value="ECF_ABC_transporter_ATP-bd"/>
</dbReference>
<gene>
    <name evidence="10" type="ORF">C4N25_03545</name>
</gene>
<dbReference type="PROSITE" id="PS00211">
    <property type="entry name" value="ABC_TRANSPORTER_1"/>
    <property type="match status" value="2"/>
</dbReference>
<evidence type="ECO:0000256" key="4">
    <source>
        <dbReference type="ARBA" id="ARBA00022475"/>
    </source>
</evidence>